<dbReference type="NCBIfam" id="TIGR02852">
    <property type="entry name" value="spore_dpaB"/>
    <property type="match status" value="1"/>
</dbReference>
<dbReference type="PIRSF" id="PIRSF001390">
    <property type="entry name" value="Dipicolinate_synth_subunit_B"/>
    <property type="match status" value="1"/>
</dbReference>
<dbReference type="InterPro" id="IPR003382">
    <property type="entry name" value="Flavoprotein"/>
</dbReference>
<evidence type="ECO:0000313" key="3">
    <source>
        <dbReference type="Proteomes" id="UP000285138"/>
    </source>
</evidence>
<dbReference type="NCBIfam" id="NF006161">
    <property type="entry name" value="PRK08305.1"/>
    <property type="match status" value="1"/>
</dbReference>
<evidence type="ECO:0000259" key="1">
    <source>
        <dbReference type="Pfam" id="PF02441"/>
    </source>
</evidence>
<comment type="caution">
    <text evidence="2">The sequence shown here is derived from an EMBL/GenBank/DDBJ whole genome shotgun (WGS) entry which is preliminary data.</text>
</comment>
<protein>
    <submittedName>
        <fullName evidence="2">Dipicolinate synthase subunit B</fullName>
    </submittedName>
</protein>
<dbReference type="SUPFAM" id="SSF52507">
    <property type="entry name" value="Homo-oligomeric flavin-containing Cys decarboxylases, HFCD"/>
    <property type="match status" value="1"/>
</dbReference>
<evidence type="ECO:0000313" key="2">
    <source>
        <dbReference type="EMBL" id="RQD75399.1"/>
    </source>
</evidence>
<dbReference type="InterPro" id="IPR036551">
    <property type="entry name" value="Flavin_trans-like"/>
</dbReference>
<name>A0A424YDT0_9FIRM</name>
<dbReference type="EMBL" id="QZAA01000160">
    <property type="protein sequence ID" value="RQD75399.1"/>
    <property type="molecule type" value="Genomic_DNA"/>
</dbReference>
<dbReference type="Pfam" id="PF02441">
    <property type="entry name" value="Flavoprotein"/>
    <property type="match status" value="1"/>
</dbReference>
<feature type="domain" description="Flavoprotein" evidence="1">
    <location>
        <begin position="6"/>
        <end position="174"/>
    </location>
</feature>
<organism evidence="2 3">
    <name type="scientific">Candidatus Syntrophonatronum acetioxidans</name>
    <dbReference type="NCBI Taxonomy" id="1795816"/>
    <lineage>
        <taxon>Bacteria</taxon>
        <taxon>Bacillati</taxon>
        <taxon>Bacillota</taxon>
        <taxon>Clostridia</taxon>
        <taxon>Eubacteriales</taxon>
        <taxon>Syntrophomonadaceae</taxon>
        <taxon>Candidatus Syntrophonatronum</taxon>
    </lineage>
</organism>
<dbReference type="GO" id="GO:0003824">
    <property type="term" value="F:catalytic activity"/>
    <property type="evidence" value="ECO:0007669"/>
    <property type="project" value="InterPro"/>
</dbReference>
<dbReference type="Proteomes" id="UP000285138">
    <property type="component" value="Unassembled WGS sequence"/>
</dbReference>
<dbReference type="Gene3D" id="3.40.50.1950">
    <property type="entry name" value="Flavin prenyltransferase-like"/>
    <property type="match status" value="1"/>
</dbReference>
<reference evidence="2 3" key="1">
    <citation type="submission" date="2018-08" db="EMBL/GenBank/DDBJ databases">
        <title>The metabolism and importance of syntrophic acetate oxidation coupled to methane or sulfide production in haloalkaline environments.</title>
        <authorList>
            <person name="Timmers P.H.A."/>
            <person name="Vavourakis C.D."/>
            <person name="Sorokin D.Y."/>
            <person name="Sinninghe Damste J.S."/>
            <person name="Muyzer G."/>
            <person name="Stams A.J.M."/>
            <person name="Plugge C.M."/>
        </authorList>
    </citation>
    <scope>NUCLEOTIDE SEQUENCE [LARGE SCALE GENOMIC DNA]</scope>
    <source>
        <strain evidence="2">MSAO_Bac1</strain>
    </source>
</reference>
<proteinExistence type="predicted"/>
<dbReference type="InterPro" id="IPR014214">
    <property type="entry name" value="Dipicolinic_acid_synth_B"/>
</dbReference>
<dbReference type="AlphaFoldDB" id="A0A424YDT0"/>
<accession>A0A424YDT0</accession>
<sequence length="208" mass="22473">MLKGLNIGIGITGSHCTFDKLIPEMVKMVEMGANLYPVISPSVSSTDTRFGRAEIWKKKFTEITKRPLIESISGAEPVGPESFLDVMVIAPCTGNTLAKLANGITDTSILMAAKAQLRNLKPVVLAVSTNDGLGINARNIGILINTKNIFLVPFGQDNPLEKANSVVSKIELIIPTIIECLEGRQIQPVLIEYQPSSSKRLKEVNSDG</sequence>
<gene>
    <name evidence="2" type="ORF">D5R97_05985</name>
</gene>